<dbReference type="CDD" id="cd02165">
    <property type="entry name" value="NMNAT"/>
    <property type="match status" value="1"/>
</dbReference>
<dbReference type="GO" id="GO:0004515">
    <property type="term" value="F:nicotinate-nucleotide adenylyltransferase activity"/>
    <property type="evidence" value="ECO:0007669"/>
    <property type="project" value="UniProtKB-UniRule"/>
</dbReference>
<evidence type="ECO:0000256" key="1">
    <source>
        <dbReference type="ARBA" id="ARBA00002324"/>
    </source>
</evidence>
<dbReference type="NCBIfam" id="TIGR00125">
    <property type="entry name" value="cyt_tran_rel"/>
    <property type="match status" value="1"/>
</dbReference>
<dbReference type="UniPathway" id="UPA00253">
    <property type="reaction ID" value="UER00332"/>
</dbReference>
<dbReference type="GO" id="GO:0009435">
    <property type="term" value="P:NAD+ biosynthetic process"/>
    <property type="evidence" value="ECO:0007669"/>
    <property type="project" value="UniProtKB-UniRule"/>
</dbReference>
<protein>
    <recommendedName>
        <fullName evidence="10">Probable nicotinate-nucleotide adenylyltransferase</fullName>
        <ecNumber evidence="10">2.7.7.18</ecNumber>
    </recommendedName>
    <alternativeName>
        <fullName evidence="10">Deamido-NAD(+) diphosphorylase</fullName>
    </alternativeName>
    <alternativeName>
        <fullName evidence="10">Deamido-NAD(+) pyrophosphorylase</fullName>
    </alternativeName>
    <alternativeName>
        <fullName evidence="10">Nicotinate mononucleotide adenylyltransferase</fullName>
        <shortName evidence="10">NaMN adenylyltransferase</shortName>
    </alternativeName>
</protein>
<dbReference type="Proteomes" id="UP000183047">
    <property type="component" value="Unassembled WGS sequence"/>
</dbReference>
<gene>
    <name evidence="10" type="primary">nadD</name>
    <name evidence="12" type="ORF">SAMN02910451_00405</name>
</gene>
<dbReference type="AlphaFoldDB" id="A0A1G5AWZ8"/>
<feature type="domain" description="Cytidyltransferase-like" evidence="11">
    <location>
        <begin position="8"/>
        <end position="176"/>
    </location>
</feature>
<comment type="pathway">
    <text evidence="2 10">Cofactor biosynthesis; NAD(+) biosynthesis; deamido-NAD(+) from nicotinate D-ribonucleotide: step 1/1.</text>
</comment>
<reference evidence="13" key="1">
    <citation type="submission" date="2016-10" db="EMBL/GenBank/DDBJ databases">
        <authorList>
            <person name="Varghese N."/>
            <person name="Submissions S."/>
        </authorList>
    </citation>
    <scope>NUCLEOTIDE SEQUENCE [LARGE SCALE GENOMIC DNA]</scope>
    <source>
        <strain evidence="13">XBD2006</strain>
    </source>
</reference>
<keyword evidence="13" id="KW-1185">Reference proteome</keyword>
<comment type="similarity">
    <text evidence="10">Belongs to the NadD family.</text>
</comment>
<dbReference type="GO" id="GO:0005524">
    <property type="term" value="F:ATP binding"/>
    <property type="evidence" value="ECO:0007669"/>
    <property type="project" value="UniProtKB-KW"/>
</dbReference>
<evidence type="ECO:0000256" key="2">
    <source>
        <dbReference type="ARBA" id="ARBA00005019"/>
    </source>
</evidence>
<evidence type="ECO:0000313" key="13">
    <source>
        <dbReference type="Proteomes" id="UP000183047"/>
    </source>
</evidence>
<evidence type="ECO:0000256" key="10">
    <source>
        <dbReference type="HAMAP-Rule" id="MF_00244"/>
    </source>
</evidence>
<organism evidence="12 13">
    <name type="scientific">Butyrivibrio hungatei</name>
    <dbReference type="NCBI Taxonomy" id="185008"/>
    <lineage>
        <taxon>Bacteria</taxon>
        <taxon>Bacillati</taxon>
        <taxon>Bacillota</taxon>
        <taxon>Clostridia</taxon>
        <taxon>Lachnospirales</taxon>
        <taxon>Lachnospiraceae</taxon>
        <taxon>Butyrivibrio</taxon>
    </lineage>
</organism>
<sequence>MASRKIGILIGNFDPIHYGHLLLGEAAREQYGLDRVIFIPEKLAHLMKGNNLSSGDIRYNMVKLAIKDNPYFTCSRIEIDKPKGTYTYDVFQELRSMYPGDELYLILGGDAVVDIETWYNAKELLKSCTILAAVRDNHDVAALDNVRRKLLKQYDVDIQLLTFNRIDISSQDIRKRVRTGRSIKYMVPKECIEFICLKGLYK</sequence>
<evidence type="ECO:0000259" key="11">
    <source>
        <dbReference type="Pfam" id="PF01467"/>
    </source>
</evidence>
<accession>A0A1G5AWZ8</accession>
<evidence type="ECO:0000313" key="12">
    <source>
        <dbReference type="EMBL" id="SCX82340.1"/>
    </source>
</evidence>
<dbReference type="InterPro" id="IPR004821">
    <property type="entry name" value="Cyt_trans-like"/>
</dbReference>
<evidence type="ECO:0000256" key="7">
    <source>
        <dbReference type="ARBA" id="ARBA00022840"/>
    </source>
</evidence>
<keyword evidence="8 10" id="KW-0520">NAD</keyword>
<dbReference type="Pfam" id="PF01467">
    <property type="entry name" value="CTP_transf_like"/>
    <property type="match status" value="1"/>
</dbReference>
<dbReference type="OrthoDB" id="5295945at2"/>
<dbReference type="EMBL" id="FMUR01000004">
    <property type="protein sequence ID" value="SCX82340.1"/>
    <property type="molecule type" value="Genomic_DNA"/>
</dbReference>
<evidence type="ECO:0000256" key="4">
    <source>
        <dbReference type="ARBA" id="ARBA00022679"/>
    </source>
</evidence>
<dbReference type="NCBIfam" id="TIGR00482">
    <property type="entry name" value="nicotinate (nicotinamide) nucleotide adenylyltransferase"/>
    <property type="match status" value="1"/>
</dbReference>
<dbReference type="NCBIfam" id="NF000840">
    <property type="entry name" value="PRK00071.1-3"/>
    <property type="match status" value="1"/>
</dbReference>
<dbReference type="PANTHER" id="PTHR39321">
    <property type="entry name" value="NICOTINATE-NUCLEOTIDE ADENYLYLTRANSFERASE-RELATED"/>
    <property type="match status" value="1"/>
</dbReference>
<name>A0A1G5AWZ8_9FIRM</name>
<evidence type="ECO:0000256" key="6">
    <source>
        <dbReference type="ARBA" id="ARBA00022741"/>
    </source>
</evidence>
<dbReference type="InterPro" id="IPR005248">
    <property type="entry name" value="NadD/NMNAT"/>
</dbReference>
<keyword evidence="5 10" id="KW-0548">Nucleotidyltransferase</keyword>
<keyword evidence="7 10" id="KW-0067">ATP-binding</keyword>
<keyword evidence="3 10" id="KW-0662">Pyridine nucleotide biosynthesis</keyword>
<dbReference type="HAMAP" id="MF_00244">
    <property type="entry name" value="NaMN_adenylyltr"/>
    <property type="match status" value="1"/>
</dbReference>
<keyword evidence="6 10" id="KW-0547">Nucleotide-binding</keyword>
<dbReference type="InterPro" id="IPR014729">
    <property type="entry name" value="Rossmann-like_a/b/a_fold"/>
</dbReference>
<dbReference type="Gene3D" id="3.40.50.620">
    <property type="entry name" value="HUPs"/>
    <property type="match status" value="1"/>
</dbReference>
<evidence type="ECO:0000256" key="5">
    <source>
        <dbReference type="ARBA" id="ARBA00022695"/>
    </source>
</evidence>
<comment type="function">
    <text evidence="1 10">Catalyzes the reversible adenylation of nicotinate mononucleotide (NaMN) to nicotinic acid adenine dinucleotide (NaAD).</text>
</comment>
<dbReference type="EC" id="2.7.7.18" evidence="10"/>
<dbReference type="PANTHER" id="PTHR39321:SF3">
    <property type="entry name" value="PHOSPHOPANTETHEINE ADENYLYLTRANSFERASE"/>
    <property type="match status" value="1"/>
</dbReference>
<dbReference type="SUPFAM" id="SSF52374">
    <property type="entry name" value="Nucleotidylyl transferase"/>
    <property type="match status" value="1"/>
</dbReference>
<comment type="catalytic activity">
    <reaction evidence="9 10">
        <text>nicotinate beta-D-ribonucleotide + ATP + H(+) = deamido-NAD(+) + diphosphate</text>
        <dbReference type="Rhea" id="RHEA:22860"/>
        <dbReference type="ChEBI" id="CHEBI:15378"/>
        <dbReference type="ChEBI" id="CHEBI:30616"/>
        <dbReference type="ChEBI" id="CHEBI:33019"/>
        <dbReference type="ChEBI" id="CHEBI:57502"/>
        <dbReference type="ChEBI" id="CHEBI:58437"/>
        <dbReference type="EC" id="2.7.7.18"/>
    </reaction>
</comment>
<dbReference type="RefSeq" id="WP_074461211.1">
    <property type="nucleotide sequence ID" value="NZ_FMUR01000004.1"/>
</dbReference>
<keyword evidence="4 10" id="KW-0808">Transferase</keyword>
<evidence type="ECO:0000256" key="9">
    <source>
        <dbReference type="ARBA" id="ARBA00048721"/>
    </source>
</evidence>
<evidence type="ECO:0000256" key="8">
    <source>
        <dbReference type="ARBA" id="ARBA00023027"/>
    </source>
</evidence>
<evidence type="ECO:0000256" key="3">
    <source>
        <dbReference type="ARBA" id="ARBA00022642"/>
    </source>
</evidence>
<proteinExistence type="inferred from homology"/>